<protein>
    <submittedName>
        <fullName evidence="4">Glycoside hydrolase family 127 protein</fullName>
    </submittedName>
</protein>
<feature type="domain" description="Non-reducing end beta-L-arabinofuranosidase-like GH127 catalytic" evidence="1">
    <location>
        <begin position="46"/>
        <end position="435"/>
    </location>
</feature>
<comment type="caution">
    <text evidence="4">The sequence shown here is derived from an EMBL/GenBank/DDBJ whole genome shotgun (WGS) entry which is preliminary data.</text>
</comment>
<dbReference type="InterPro" id="IPR012878">
    <property type="entry name" value="Beta-AFase-like_GH127_cat"/>
</dbReference>
<evidence type="ECO:0000259" key="2">
    <source>
        <dbReference type="Pfam" id="PF20620"/>
    </source>
</evidence>
<dbReference type="PANTHER" id="PTHR31151:SF0">
    <property type="entry name" value="PROLINE-TRNA LIGASE (DUF1680)"/>
    <property type="match status" value="1"/>
</dbReference>
<sequence>MPLNTPRRQFVKGLGATAALATVPRGVHAVTGGALPARARPLPLAAVRLLPGPMLDAVLTNTEYLHRLEPDRLLHNFYTGAGLPPKGEVYGGWEGDTIAGHTLGHYLSALSLTHAQTGDSESCRRVQYIVDELQRIQAQRGDGYVAGLTRKRPDGTIADGQEIFPEIMRGEIISGGFDLNGAWAPLYTIHKLFAGLLDAQHYCGVSNALPVALGFASYLEKVFLALSDEQLQQVLACEYGGLNESFAEFYARTGDARWLAVARRLYDQRVLDPLMAGRDELANFHANTQVPKLVGLARIAELDGDRERAGAARFFWQRVTGHHSYVIGGNADREYFFEPDRIADHITEQTCEHCNSYNMLRLTRRLYGQRPDAALFDYYERTHLNHIMAAQHPETGMFTYMTPLMAGSAREYSTPFDSFWCCVGSGMESHAKHGESIFWEGEGGGDPVLFVNQYIPAQAGWAATGARLRLQTTYPHGADSTLEVLTPGSDGAFTLALRIPGWAEGFTVKLNGEPVAPLLEAGYALVTRRWNAGDRLALHLTLSLREEVTPGDASTVALLHGPLVMAADLGPASDVYEGMVPALVGEAPLEKAVQGDSGTAAYRISAEVARPGALSLVPFYSQYERRSAVYFRRFSESQWTEEEAALVAAQRAERELAARSVAVIHLGEMQPERDCNLTSEISYPVVYRGRHGRDARMQGFFEFDLPVVPGELILQATYWGGERRRKFRILLDGEELARQELEAPQPGEFMTVSYPVPEPFTRNRQQVRVRFEPIGRHTAGPVFGIRLLRPSVAGASS</sequence>
<accession>A0A5C8ZP13</accession>
<dbReference type="RefSeq" id="WP_148069943.1">
    <property type="nucleotide sequence ID" value="NZ_VRZA01000008.1"/>
</dbReference>
<dbReference type="InterPro" id="IPR046544">
    <property type="entry name" value="GH146_SB_dom"/>
</dbReference>
<dbReference type="SUPFAM" id="SSF48208">
    <property type="entry name" value="Six-hairpin glycosidases"/>
    <property type="match status" value="1"/>
</dbReference>
<dbReference type="GO" id="GO:0005975">
    <property type="term" value="P:carbohydrate metabolic process"/>
    <property type="evidence" value="ECO:0007669"/>
    <property type="project" value="InterPro"/>
</dbReference>
<gene>
    <name evidence="4" type="ORF">FV139_18375</name>
</gene>
<dbReference type="EMBL" id="VRZA01000008">
    <property type="protein sequence ID" value="TXS90228.1"/>
    <property type="molecule type" value="Genomic_DNA"/>
</dbReference>
<name>A0A5C8ZP13_9GAMM</name>
<evidence type="ECO:0000313" key="4">
    <source>
        <dbReference type="EMBL" id="TXS90228.1"/>
    </source>
</evidence>
<dbReference type="InterPro" id="IPR006311">
    <property type="entry name" value="TAT_signal"/>
</dbReference>
<dbReference type="Pfam" id="PF20736">
    <property type="entry name" value="Glyco_hydro127M"/>
    <property type="match status" value="1"/>
</dbReference>
<feature type="domain" description="Glycoside hydrolase GH146 substrate-binding" evidence="2">
    <location>
        <begin position="656"/>
        <end position="788"/>
    </location>
</feature>
<feature type="domain" description="Non-reducing end beta-L-arabinofuranosidase-like GH127 middle" evidence="3">
    <location>
        <begin position="449"/>
        <end position="541"/>
    </location>
</feature>
<dbReference type="AlphaFoldDB" id="A0A5C8ZP13"/>
<dbReference type="InterPro" id="IPR008928">
    <property type="entry name" value="6-hairpin_glycosidase_sf"/>
</dbReference>
<evidence type="ECO:0000259" key="3">
    <source>
        <dbReference type="Pfam" id="PF20736"/>
    </source>
</evidence>
<dbReference type="Proteomes" id="UP000321039">
    <property type="component" value="Unassembled WGS sequence"/>
</dbReference>
<proteinExistence type="predicted"/>
<dbReference type="PROSITE" id="PS51318">
    <property type="entry name" value="TAT"/>
    <property type="match status" value="1"/>
</dbReference>
<reference evidence="4 5" key="1">
    <citation type="submission" date="2019-08" db="EMBL/GenBank/DDBJ databases">
        <title>Parahaliea maris sp. nov., isolated from the surface seawater.</title>
        <authorList>
            <person name="Liu Y."/>
        </authorList>
    </citation>
    <scope>NUCLEOTIDE SEQUENCE [LARGE SCALE GENOMIC DNA]</scope>
    <source>
        <strain evidence="4 5">HSLHS9</strain>
    </source>
</reference>
<keyword evidence="4" id="KW-0378">Hydrolase</keyword>
<organism evidence="4 5">
    <name type="scientific">Parahaliea maris</name>
    <dbReference type="NCBI Taxonomy" id="2716870"/>
    <lineage>
        <taxon>Bacteria</taxon>
        <taxon>Pseudomonadati</taxon>
        <taxon>Pseudomonadota</taxon>
        <taxon>Gammaproteobacteria</taxon>
        <taxon>Cellvibrionales</taxon>
        <taxon>Halieaceae</taxon>
        <taxon>Parahaliea</taxon>
    </lineage>
</organism>
<keyword evidence="5" id="KW-1185">Reference proteome</keyword>
<dbReference type="Pfam" id="PF07944">
    <property type="entry name" value="Beta-AFase-like_GH127_cat"/>
    <property type="match status" value="1"/>
</dbReference>
<dbReference type="Pfam" id="PF20620">
    <property type="entry name" value="DUF6805"/>
    <property type="match status" value="1"/>
</dbReference>
<evidence type="ECO:0000313" key="5">
    <source>
        <dbReference type="Proteomes" id="UP000321039"/>
    </source>
</evidence>
<dbReference type="GO" id="GO:0016787">
    <property type="term" value="F:hydrolase activity"/>
    <property type="evidence" value="ECO:0007669"/>
    <property type="project" value="UniProtKB-KW"/>
</dbReference>
<dbReference type="InterPro" id="IPR049046">
    <property type="entry name" value="Beta-AFase-like_GH127_middle"/>
</dbReference>
<dbReference type="PANTHER" id="PTHR31151">
    <property type="entry name" value="PROLINE-TRNA LIGASE (DUF1680)"/>
    <property type="match status" value="1"/>
</dbReference>
<evidence type="ECO:0000259" key="1">
    <source>
        <dbReference type="Pfam" id="PF07944"/>
    </source>
</evidence>